<dbReference type="Gene3D" id="1.20.120.530">
    <property type="entry name" value="GntR ligand-binding domain-like"/>
    <property type="match status" value="1"/>
</dbReference>
<protein>
    <submittedName>
        <fullName evidence="5">FCD domain-containing protein</fullName>
    </submittedName>
</protein>
<dbReference type="KEGG" id="sphe:GFH32_16795"/>
<keyword evidence="6" id="KW-1185">Reference proteome</keyword>
<dbReference type="InterPro" id="IPR008920">
    <property type="entry name" value="TF_FadR/GntR_C"/>
</dbReference>
<dbReference type="RefSeq" id="WP_153512707.1">
    <property type="nucleotide sequence ID" value="NZ_CP045652.1"/>
</dbReference>
<keyword evidence="3" id="KW-0804">Transcription</keyword>
<name>A0A5Q0QJD9_9SPHI</name>
<dbReference type="GO" id="GO:0003677">
    <property type="term" value="F:DNA binding"/>
    <property type="evidence" value="ECO:0007669"/>
    <property type="project" value="UniProtKB-KW"/>
</dbReference>
<dbReference type="EMBL" id="CP045652">
    <property type="protein sequence ID" value="QGA27880.1"/>
    <property type="molecule type" value="Genomic_DNA"/>
</dbReference>
<evidence type="ECO:0000313" key="6">
    <source>
        <dbReference type="Proteomes" id="UP000326921"/>
    </source>
</evidence>
<dbReference type="AlphaFoldDB" id="A0A5Q0QJD9"/>
<evidence type="ECO:0000256" key="3">
    <source>
        <dbReference type="ARBA" id="ARBA00023163"/>
    </source>
</evidence>
<evidence type="ECO:0000256" key="2">
    <source>
        <dbReference type="ARBA" id="ARBA00023125"/>
    </source>
</evidence>
<dbReference type="Proteomes" id="UP000326921">
    <property type="component" value="Chromosome"/>
</dbReference>
<accession>A0A5Q0QJD9</accession>
<dbReference type="InterPro" id="IPR011711">
    <property type="entry name" value="GntR_C"/>
</dbReference>
<keyword evidence="1" id="KW-0805">Transcription regulation</keyword>
<evidence type="ECO:0000313" key="5">
    <source>
        <dbReference type="EMBL" id="QGA27880.1"/>
    </source>
</evidence>
<evidence type="ECO:0000256" key="1">
    <source>
        <dbReference type="ARBA" id="ARBA00023015"/>
    </source>
</evidence>
<dbReference type="SUPFAM" id="SSF48008">
    <property type="entry name" value="GntR ligand-binding domain-like"/>
    <property type="match status" value="1"/>
</dbReference>
<organism evidence="5 6">
    <name type="scientific">Sphingobacterium zhuxiongii</name>
    <dbReference type="NCBI Taxonomy" id="2662364"/>
    <lineage>
        <taxon>Bacteria</taxon>
        <taxon>Pseudomonadati</taxon>
        <taxon>Bacteroidota</taxon>
        <taxon>Sphingobacteriia</taxon>
        <taxon>Sphingobacteriales</taxon>
        <taxon>Sphingobacteriaceae</taxon>
        <taxon>Sphingobacterium</taxon>
    </lineage>
</organism>
<dbReference type="SMART" id="SM00895">
    <property type="entry name" value="FCD"/>
    <property type="match status" value="1"/>
</dbReference>
<evidence type="ECO:0000259" key="4">
    <source>
        <dbReference type="PROSITE" id="PS50949"/>
    </source>
</evidence>
<dbReference type="InterPro" id="IPR036388">
    <property type="entry name" value="WH-like_DNA-bd_sf"/>
</dbReference>
<dbReference type="Gene3D" id="1.10.10.10">
    <property type="entry name" value="Winged helix-like DNA-binding domain superfamily/Winged helix DNA-binding domain"/>
    <property type="match status" value="1"/>
</dbReference>
<feature type="domain" description="HTH gntR-type" evidence="4">
    <location>
        <begin position="4"/>
        <end position="71"/>
    </location>
</feature>
<proteinExistence type="predicted"/>
<reference evidence="5 6" key="1">
    <citation type="submission" date="2019-10" db="EMBL/GenBank/DDBJ databases">
        <authorList>
            <person name="Dong K."/>
        </authorList>
    </citation>
    <scope>NUCLEOTIDE SEQUENCE [LARGE SCALE GENOMIC DNA]</scope>
    <source>
        <strain evidence="6">dk4302</strain>
    </source>
</reference>
<dbReference type="PANTHER" id="PTHR43537:SF5">
    <property type="entry name" value="UXU OPERON TRANSCRIPTIONAL REGULATOR"/>
    <property type="match status" value="1"/>
</dbReference>
<sequence length="214" mass="24327">MRDDSLAKKVYLEVRKKILSSQLSGGARLVESAWAERLDVSRVAVREAFMRLAGESLVEVGEKGGCFVKKITIEDVHAIRELREILEIGALKVLFVKRNADLIEDLESICNDFSNMVNRGYYGGACEADVRFHERLIHGTNNARLINIYESSNIPLFHMKIGAILGQMEDYMETDTEHRLIVQALKTDNWDLAYSTLVKHLERGEQESLELVED</sequence>
<dbReference type="GO" id="GO:0003700">
    <property type="term" value="F:DNA-binding transcription factor activity"/>
    <property type="evidence" value="ECO:0007669"/>
    <property type="project" value="InterPro"/>
</dbReference>
<dbReference type="Pfam" id="PF07729">
    <property type="entry name" value="FCD"/>
    <property type="match status" value="1"/>
</dbReference>
<dbReference type="PROSITE" id="PS50949">
    <property type="entry name" value="HTH_GNTR"/>
    <property type="match status" value="1"/>
</dbReference>
<dbReference type="SMART" id="SM00345">
    <property type="entry name" value="HTH_GNTR"/>
    <property type="match status" value="1"/>
</dbReference>
<dbReference type="Pfam" id="PF00392">
    <property type="entry name" value="GntR"/>
    <property type="match status" value="1"/>
</dbReference>
<dbReference type="InterPro" id="IPR036390">
    <property type="entry name" value="WH_DNA-bd_sf"/>
</dbReference>
<dbReference type="InterPro" id="IPR000524">
    <property type="entry name" value="Tscrpt_reg_HTH_GntR"/>
</dbReference>
<gene>
    <name evidence="5" type="ORF">GFH32_16795</name>
</gene>
<dbReference type="PANTHER" id="PTHR43537">
    <property type="entry name" value="TRANSCRIPTIONAL REGULATOR, GNTR FAMILY"/>
    <property type="match status" value="1"/>
</dbReference>
<dbReference type="SUPFAM" id="SSF46785">
    <property type="entry name" value="Winged helix' DNA-binding domain"/>
    <property type="match status" value="1"/>
</dbReference>
<keyword evidence="2" id="KW-0238">DNA-binding</keyword>